<proteinExistence type="predicted"/>
<sequence>MRRSREADQGSHALITRTEGHFGDATETETESRVLLVLFIRLPVAAGSSTVAERSAAELGGAIWGRGFAGSSTVAGVERRSCGQIIEGWEELRVNGLYHGNICLENVYYCKDNEKITIKLANFQSKGAMSKEAAQLEDINAIGRMLKSISALAKIGVPHQAERYMLVDHLAMNLEFLANTQQIGTIKDVILDHVFFWFKERRKRFFIYDIPKALKDAAFCNNVRRGQTCVLEWDKKPHHGLLGSMNRYRKTNLNLPAYDGNDPIQNVKFVSGAYTHEEEVQDDLTFNGMSSTVDEAVQSEQPMLCLNLYKCLSPEFPLNMDNKKIEGTQVPLRNLELVLVNKSFTNPTVLPV</sequence>
<dbReference type="HOGENOM" id="CLU_809819_0_0_1"/>
<keyword evidence="3" id="KW-1185">Reference proteome</keyword>
<evidence type="ECO:0000313" key="3">
    <source>
        <dbReference type="Proteomes" id="UP000008022"/>
    </source>
</evidence>
<organism evidence="2 3">
    <name type="scientific">Oryza rufipogon</name>
    <name type="common">Brownbeard rice</name>
    <name type="synonym">Asian wild rice</name>
    <dbReference type="NCBI Taxonomy" id="4529"/>
    <lineage>
        <taxon>Eukaryota</taxon>
        <taxon>Viridiplantae</taxon>
        <taxon>Streptophyta</taxon>
        <taxon>Embryophyta</taxon>
        <taxon>Tracheophyta</taxon>
        <taxon>Spermatophyta</taxon>
        <taxon>Magnoliopsida</taxon>
        <taxon>Liliopsida</taxon>
        <taxon>Poales</taxon>
        <taxon>Poaceae</taxon>
        <taxon>BOP clade</taxon>
        <taxon>Oryzoideae</taxon>
        <taxon>Oryzeae</taxon>
        <taxon>Oryzinae</taxon>
        <taxon>Oryza</taxon>
    </lineage>
</organism>
<reference evidence="2" key="2">
    <citation type="submission" date="2015-06" db="UniProtKB">
        <authorList>
            <consortium name="EnsemblPlants"/>
        </authorList>
    </citation>
    <scope>IDENTIFICATION</scope>
</reference>
<evidence type="ECO:0000256" key="1">
    <source>
        <dbReference type="SAM" id="MobiDB-lite"/>
    </source>
</evidence>
<dbReference type="AlphaFoldDB" id="A0A0E0N7X2"/>
<dbReference type="Proteomes" id="UP000008022">
    <property type="component" value="Unassembled WGS sequence"/>
</dbReference>
<accession>A0A0E0N7X2</accession>
<dbReference type="EnsemblPlants" id="ORUFI01G48130.1">
    <property type="protein sequence ID" value="ORUFI01G48130.1"/>
    <property type="gene ID" value="ORUFI01G48130"/>
</dbReference>
<dbReference type="eggNOG" id="ENOG502R4J9">
    <property type="taxonomic scope" value="Eukaryota"/>
</dbReference>
<dbReference type="STRING" id="4529.A0A0E0N7X2"/>
<reference evidence="3" key="1">
    <citation type="submission" date="2013-06" db="EMBL/GenBank/DDBJ databases">
        <authorList>
            <person name="Zhao Q."/>
        </authorList>
    </citation>
    <scope>NUCLEOTIDE SEQUENCE</scope>
    <source>
        <strain evidence="3">cv. W1943</strain>
    </source>
</reference>
<feature type="region of interest" description="Disordered" evidence="1">
    <location>
        <begin position="1"/>
        <end position="26"/>
    </location>
</feature>
<evidence type="ECO:0000313" key="2">
    <source>
        <dbReference type="EnsemblPlants" id="ORUFI01G48130.1"/>
    </source>
</evidence>
<name>A0A0E0N7X2_ORYRU</name>
<protein>
    <submittedName>
        <fullName evidence="2">Uncharacterized protein</fullName>
    </submittedName>
</protein>
<dbReference type="OMA" id="IAYYQIN"/>
<dbReference type="Gramene" id="ORUFI01G48130.1">
    <property type="protein sequence ID" value="ORUFI01G48130.1"/>
    <property type="gene ID" value="ORUFI01G48130"/>
</dbReference>